<feature type="transmembrane region" description="Helical" evidence="6">
    <location>
        <begin position="193"/>
        <end position="212"/>
    </location>
</feature>
<evidence type="ECO:0000259" key="7">
    <source>
        <dbReference type="PROSITE" id="PS50111"/>
    </source>
</evidence>
<dbReference type="InterPro" id="IPR004090">
    <property type="entry name" value="Chemotax_Me-accpt_rcpt"/>
</dbReference>
<dbReference type="CDD" id="cd11386">
    <property type="entry name" value="MCP_signal"/>
    <property type="match status" value="1"/>
</dbReference>
<evidence type="ECO:0000256" key="3">
    <source>
        <dbReference type="ARBA" id="ARBA00029447"/>
    </source>
</evidence>
<dbReference type="PANTHER" id="PTHR43531">
    <property type="entry name" value="PROTEIN ICFG"/>
    <property type="match status" value="1"/>
</dbReference>
<dbReference type="Gene3D" id="1.10.287.950">
    <property type="entry name" value="Methyl-accepting chemotaxis protein"/>
    <property type="match status" value="1"/>
</dbReference>
<dbReference type="Pfam" id="PF05227">
    <property type="entry name" value="CHASE3"/>
    <property type="match status" value="1"/>
</dbReference>
<dbReference type="PROSITE" id="PS50111">
    <property type="entry name" value="CHEMOTAXIS_TRANSDUC_2"/>
    <property type="match status" value="1"/>
</dbReference>
<evidence type="ECO:0000313" key="9">
    <source>
        <dbReference type="Proteomes" id="UP000199119"/>
    </source>
</evidence>
<keyword evidence="6" id="KW-0812">Transmembrane</keyword>
<protein>
    <submittedName>
        <fullName evidence="8">Methyl-accepting chemotaxis protein</fullName>
    </submittedName>
</protein>
<reference evidence="9" key="1">
    <citation type="submission" date="2016-10" db="EMBL/GenBank/DDBJ databases">
        <authorList>
            <person name="Varghese N."/>
            <person name="Submissions S."/>
        </authorList>
    </citation>
    <scope>NUCLEOTIDE SEQUENCE [LARGE SCALE GENOMIC DNA]</scope>
    <source>
        <strain evidence="9">DSM 27981</strain>
    </source>
</reference>
<comment type="similarity">
    <text evidence="3">Belongs to the methyl-accepting chemotaxis (MCP) protein family.</text>
</comment>
<feature type="domain" description="Methyl-accepting transducer" evidence="7">
    <location>
        <begin position="273"/>
        <end position="502"/>
    </location>
</feature>
<evidence type="ECO:0000313" key="8">
    <source>
        <dbReference type="EMBL" id="SFE37856.1"/>
    </source>
</evidence>
<dbReference type="PRINTS" id="PR00260">
    <property type="entry name" value="CHEMTRNSDUCR"/>
</dbReference>
<dbReference type="EMBL" id="FONX01000001">
    <property type="protein sequence ID" value="SFE37856.1"/>
    <property type="molecule type" value="Genomic_DNA"/>
</dbReference>
<dbReference type="SUPFAM" id="SSF58104">
    <property type="entry name" value="Methyl-accepting chemotaxis protein (MCP) signaling domain"/>
    <property type="match status" value="1"/>
</dbReference>
<dbReference type="Pfam" id="PF00015">
    <property type="entry name" value="MCPsignal"/>
    <property type="match status" value="1"/>
</dbReference>
<evidence type="ECO:0000256" key="2">
    <source>
        <dbReference type="ARBA" id="ARBA00022481"/>
    </source>
</evidence>
<sequence length="592" mass="62272">MADTWTLKRKLTLTFSAILLLAASLLAVAVFNFSRMRDATLWNTHTQEVLSYGQGMLLNMVNIETGLRGFVASGDEKFLEPLQQGQQAFKAAFDSAKRATSDNPAQQARLDKMQADHQGFLQVANQLIQLRRDTTAGRLSLEALLQEFRAGKDKVVMDAFRADVATFMREESTLLEKRSAELDQTSVVTSNTLIFGGIALCVLTMGLGMLLARSLFRQLGAEPSIAAAIVRSTAEGDLSVPIHLRPGDADSLMAKMDEMQKSLVRTVSSVRSNADGVATASTEIAQGNHDLSGRTEQQASALEETAASMEQLSSTVKQNADSARQANQLAINASNVATQGGEVVQQVVETMQGINDSSKKIAEIISVIDGIAFQTNILALNAAVEAARAGEQGRGFAVVASEVRSLAGRSAEAAKEIKRLIDASVSQVEQGTTQVTQAGTTMSEVVSSIRRVADLIGEVSAASTEQSQGVAQVGEAIAQMDQVTQQNAALVEESAAAASSLKTQADQLLASVATFRLAAAGRAAATQVAPQLAQERPPAALPSLAGNRAPTHRPAAFPPSGKASAPAPRPPAPAKPAPALAAAGADADWETF</sequence>
<keyword evidence="2" id="KW-0488">Methylation</keyword>
<keyword evidence="6" id="KW-1133">Transmembrane helix</keyword>
<evidence type="ECO:0000256" key="1">
    <source>
        <dbReference type="ARBA" id="ARBA00004370"/>
    </source>
</evidence>
<evidence type="ECO:0000256" key="4">
    <source>
        <dbReference type="PROSITE-ProRule" id="PRU00284"/>
    </source>
</evidence>
<dbReference type="InterPro" id="IPR004089">
    <property type="entry name" value="MCPsignal_dom"/>
</dbReference>
<gene>
    <name evidence="8" type="ORF">SAMN04489711_101495</name>
</gene>
<dbReference type="Proteomes" id="UP000199119">
    <property type="component" value="Unassembled WGS sequence"/>
</dbReference>
<dbReference type="OrthoDB" id="9177860at2"/>
<dbReference type="FunFam" id="1.10.287.950:FF:000001">
    <property type="entry name" value="Methyl-accepting chemotaxis sensory transducer"/>
    <property type="match status" value="1"/>
</dbReference>
<dbReference type="InterPro" id="IPR051310">
    <property type="entry name" value="MCP_chemotaxis"/>
</dbReference>
<evidence type="ECO:0000256" key="5">
    <source>
        <dbReference type="SAM" id="MobiDB-lite"/>
    </source>
</evidence>
<feature type="compositionally biased region" description="Pro residues" evidence="5">
    <location>
        <begin position="567"/>
        <end position="576"/>
    </location>
</feature>
<proteinExistence type="inferred from homology"/>
<feature type="region of interest" description="Disordered" evidence="5">
    <location>
        <begin position="529"/>
        <end position="592"/>
    </location>
</feature>
<dbReference type="InterPro" id="IPR007891">
    <property type="entry name" value="CHASE3"/>
</dbReference>
<dbReference type="GO" id="GO:0004888">
    <property type="term" value="F:transmembrane signaling receptor activity"/>
    <property type="evidence" value="ECO:0007669"/>
    <property type="project" value="InterPro"/>
</dbReference>
<feature type="compositionally biased region" description="Low complexity" evidence="5">
    <location>
        <begin position="554"/>
        <end position="566"/>
    </location>
</feature>
<comment type="subcellular location">
    <subcellularLocation>
        <location evidence="1">Membrane</location>
    </subcellularLocation>
</comment>
<evidence type="ECO:0000256" key="6">
    <source>
        <dbReference type="SAM" id="Phobius"/>
    </source>
</evidence>
<accession>A0A1I2A204</accession>
<dbReference type="STRING" id="1177982.SAMN04489711_101495"/>
<dbReference type="GO" id="GO:0007165">
    <property type="term" value="P:signal transduction"/>
    <property type="evidence" value="ECO:0007669"/>
    <property type="project" value="UniProtKB-KW"/>
</dbReference>
<dbReference type="GO" id="GO:0005886">
    <property type="term" value="C:plasma membrane"/>
    <property type="evidence" value="ECO:0007669"/>
    <property type="project" value="TreeGrafter"/>
</dbReference>
<dbReference type="CDD" id="cd19410">
    <property type="entry name" value="HK9-like_sensor"/>
    <property type="match status" value="1"/>
</dbReference>
<keyword evidence="4" id="KW-0807">Transducer</keyword>
<dbReference type="RefSeq" id="WP_092937214.1">
    <property type="nucleotide sequence ID" value="NZ_FONX01000001.1"/>
</dbReference>
<keyword evidence="6" id="KW-0472">Membrane</keyword>
<dbReference type="PANTHER" id="PTHR43531:SF14">
    <property type="entry name" value="METHYL-ACCEPTING CHEMOTAXIS PROTEIN I-RELATED"/>
    <property type="match status" value="1"/>
</dbReference>
<feature type="compositionally biased region" description="Low complexity" evidence="5">
    <location>
        <begin position="577"/>
        <end position="586"/>
    </location>
</feature>
<dbReference type="SMART" id="SM00283">
    <property type="entry name" value="MA"/>
    <property type="match status" value="1"/>
</dbReference>
<name>A0A1I2A204_9BURK</name>
<keyword evidence="9" id="KW-1185">Reference proteome</keyword>
<dbReference type="AlphaFoldDB" id="A0A1I2A204"/>
<dbReference type="GO" id="GO:0006935">
    <property type="term" value="P:chemotaxis"/>
    <property type="evidence" value="ECO:0007669"/>
    <property type="project" value="InterPro"/>
</dbReference>
<organism evidence="8 9">
    <name type="scientific">Paracidovorax wautersii</name>
    <dbReference type="NCBI Taxonomy" id="1177982"/>
    <lineage>
        <taxon>Bacteria</taxon>
        <taxon>Pseudomonadati</taxon>
        <taxon>Pseudomonadota</taxon>
        <taxon>Betaproteobacteria</taxon>
        <taxon>Burkholderiales</taxon>
        <taxon>Comamonadaceae</taxon>
        <taxon>Paracidovorax</taxon>
    </lineage>
</organism>